<gene>
    <name evidence="2" type="ORF">DPMN_155046</name>
</gene>
<keyword evidence="3" id="KW-1185">Reference proteome</keyword>
<keyword evidence="1" id="KW-0812">Transmembrane</keyword>
<sequence>MTVSNKKNEINNNTGTADVVQYAKDASDLGSNISTIKHPSKLRRLHRITNEPQAGKALDIRATPRYKLLKNNFSSDYQQLVFENWITVGMEALCLSLFILIGVAVLNMESKLDIFLLECVFLGIRFFTRMKRHADNYRQLFLTITNFVDYIFEECSIFIIIICLLYFVEYFYEAHLAGYRLHFFVNCFTITIGHLIGLSTTCYLQDCFAWLLKKLRIVIHYVLQHCLLFTIFLCVVIKQTD</sequence>
<keyword evidence="1" id="KW-1133">Transmembrane helix</keyword>
<evidence type="ECO:0000256" key="1">
    <source>
        <dbReference type="SAM" id="Phobius"/>
    </source>
</evidence>
<organism evidence="2 3">
    <name type="scientific">Dreissena polymorpha</name>
    <name type="common">Zebra mussel</name>
    <name type="synonym">Mytilus polymorpha</name>
    <dbReference type="NCBI Taxonomy" id="45954"/>
    <lineage>
        <taxon>Eukaryota</taxon>
        <taxon>Metazoa</taxon>
        <taxon>Spiralia</taxon>
        <taxon>Lophotrochozoa</taxon>
        <taxon>Mollusca</taxon>
        <taxon>Bivalvia</taxon>
        <taxon>Autobranchia</taxon>
        <taxon>Heteroconchia</taxon>
        <taxon>Euheterodonta</taxon>
        <taxon>Imparidentia</taxon>
        <taxon>Neoheterodontei</taxon>
        <taxon>Myida</taxon>
        <taxon>Dreissenoidea</taxon>
        <taxon>Dreissenidae</taxon>
        <taxon>Dreissena</taxon>
    </lineage>
</organism>
<feature type="transmembrane region" description="Helical" evidence="1">
    <location>
        <begin position="85"/>
        <end position="106"/>
    </location>
</feature>
<dbReference type="EMBL" id="JAIWYP010000007">
    <property type="protein sequence ID" value="KAH3801396.1"/>
    <property type="molecule type" value="Genomic_DNA"/>
</dbReference>
<feature type="transmembrane region" description="Helical" evidence="1">
    <location>
        <begin position="183"/>
        <end position="205"/>
    </location>
</feature>
<protein>
    <submittedName>
        <fullName evidence="2">Uncharacterized protein</fullName>
    </submittedName>
</protein>
<keyword evidence="1" id="KW-0472">Membrane</keyword>
<dbReference type="AlphaFoldDB" id="A0A9D4J6B0"/>
<dbReference type="Proteomes" id="UP000828390">
    <property type="component" value="Unassembled WGS sequence"/>
</dbReference>
<comment type="caution">
    <text evidence="2">The sequence shown here is derived from an EMBL/GenBank/DDBJ whole genome shotgun (WGS) entry which is preliminary data.</text>
</comment>
<feature type="transmembrane region" description="Helical" evidence="1">
    <location>
        <begin position="112"/>
        <end position="128"/>
    </location>
</feature>
<evidence type="ECO:0000313" key="2">
    <source>
        <dbReference type="EMBL" id="KAH3801396.1"/>
    </source>
</evidence>
<reference evidence="2" key="1">
    <citation type="journal article" date="2019" name="bioRxiv">
        <title>The Genome of the Zebra Mussel, Dreissena polymorpha: A Resource for Invasive Species Research.</title>
        <authorList>
            <person name="McCartney M.A."/>
            <person name="Auch B."/>
            <person name="Kono T."/>
            <person name="Mallez S."/>
            <person name="Zhang Y."/>
            <person name="Obille A."/>
            <person name="Becker A."/>
            <person name="Abrahante J.E."/>
            <person name="Garbe J."/>
            <person name="Badalamenti J.P."/>
            <person name="Herman A."/>
            <person name="Mangelson H."/>
            <person name="Liachko I."/>
            <person name="Sullivan S."/>
            <person name="Sone E.D."/>
            <person name="Koren S."/>
            <person name="Silverstein K.A.T."/>
            <person name="Beckman K.B."/>
            <person name="Gohl D.M."/>
        </authorList>
    </citation>
    <scope>NUCLEOTIDE SEQUENCE</scope>
    <source>
        <strain evidence="2">Duluth1</strain>
        <tissue evidence="2">Whole animal</tissue>
    </source>
</reference>
<name>A0A9D4J6B0_DREPO</name>
<accession>A0A9D4J6B0</accession>
<feature type="transmembrane region" description="Helical" evidence="1">
    <location>
        <begin position="217"/>
        <end position="238"/>
    </location>
</feature>
<reference evidence="2" key="2">
    <citation type="submission" date="2020-11" db="EMBL/GenBank/DDBJ databases">
        <authorList>
            <person name="McCartney M.A."/>
            <person name="Auch B."/>
            <person name="Kono T."/>
            <person name="Mallez S."/>
            <person name="Becker A."/>
            <person name="Gohl D.M."/>
            <person name="Silverstein K.A.T."/>
            <person name="Koren S."/>
            <person name="Bechman K.B."/>
            <person name="Herman A."/>
            <person name="Abrahante J.E."/>
            <person name="Garbe J."/>
        </authorList>
    </citation>
    <scope>NUCLEOTIDE SEQUENCE</scope>
    <source>
        <strain evidence="2">Duluth1</strain>
        <tissue evidence="2">Whole animal</tissue>
    </source>
</reference>
<feature type="transmembrane region" description="Helical" evidence="1">
    <location>
        <begin position="140"/>
        <end position="168"/>
    </location>
</feature>
<evidence type="ECO:0000313" key="3">
    <source>
        <dbReference type="Proteomes" id="UP000828390"/>
    </source>
</evidence>
<proteinExistence type="predicted"/>